<keyword evidence="2" id="KW-0547">Nucleotide-binding</keyword>
<dbReference type="GO" id="GO:0004674">
    <property type="term" value="F:protein serine/threonine kinase activity"/>
    <property type="evidence" value="ECO:0007669"/>
    <property type="project" value="TreeGrafter"/>
</dbReference>
<evidence type="ECO:0000259" key="5">
    <source>
        <dbReference type="PROSITE" id="PS50011"/>
    </source>
</evidence>
<evidence type="ECO:0000256" key="2">
    <source>
        <dbReference type="ARBA" id="ARBA00022741"/>
    </source>
</evidence>
<dbReference type="SMART" id="SM00220">
    <property type="entry name" value="S_TKc"/>
    <property type="match status" value="1"/>
</dbReference>
<keyword evidence="1" id="KW-0808">Transferase</keyword>
<dbReference type="PANTHER" id="PTHR43289:SF33">
    <property type="entry name" value="SERINE_THREONINE KINASE 31"/>
    <property type="match status" value="1"/>
</dbReference>
<dbReference type="GO" id="GO:0005524">
    <property type="term" value="F:ATP binding"/>
    <property type="evidence" value="ECO:0007669"/>
    <property type="project" value="UniProtKB-KW"/>
</dbReference>
<sequence>MRDREMEKHENFEPEWIWADDQGTVYAQGYGCDLTVIFSFSANKEGSPPTSLANRVCNKFENIKTDDPGATFATISDLHTAIWASIRQLWPQIVSRPALRLDDVVAIESSDSSVENLGFEVYSHPLFSQYIGNLADDTLGRLPDAATGQSLEFATLVRLQQLGGRGCTTQVRLPNGDHAVFKGVDFRTALSYCDDEGDVVFRNLISNWRREYNTLHRLPPHPNIMPPPTVPVTIQWPDQSAQPVFCGALFPFYTGGNIESRIQESNKAGARIAPRLKAHWCANMASAVFHTHRVAMTYHKDVKPGNFVVDEDDNLKLCDWEQHDAPATTIAPEADGTWDVAEDVSSNGRPQLHYTKYSGPPRRNVHEDVLEDAPWHTWDVFPIWITEHPWALELAEVFSLGRTMWMLLRQPEADWEGIEHPDDITTDWDESDDIPFTWKQMVDRCMSRDANERPDLEELVGFWTEIDDQEAAED</sequence>
<evidence type="ECO:0000256" key="4">
    <source>
        <dbReference type="ARBA" id="ARBA00022840"/>
    </source>
</evidence>
<protein>
    <recommendedName>
        <fullName evidence="5">Protein kinase domain-containing protein</fullName>
    </recommendedName>
</protein>
<proteinExistence type="predicted"/>
<keyword evidence="4" id="KW-0067">ATP-binding</keyword>
<evidence type="ECO:0000313" key="7">
    <source>
        <dbReference type="Proteomes" id="UP000241587"/>
    </source>
</evidence>
<dbReference type="AlphaFoldDB" id="A0A2T4H0K9"/>
<evidence type="ECO:0000313" key="6">
    <source>
        <dbReference type="EMBL" id="PTD09327.1"/>
    </source>
</evidence>
<dbReference type="InterPro" id="IPR011009">
    <property type="entry name" value="Kinase-like_dom_sf"/>
</dbReference>
<comment type="caution">
    <text evidence="6">The sequence shown here is derived from an EMBL/GenBank/DDBJ whole genome shotgun (WGS) entry which is preliminary data.</text>
</comment>
<accession>A0A2T4H0K9</accession>
<dbReference type="PANTHER" id="PTHR43289">
    <property type="entry name" value="MITOGEN-ACTIVATED PROTEIN KINASE KINASE KINASE 20-RELATED"/>
    <property type="match status" value="1"/>
</dbReference>
<dbReference type="OrthoDB" id="4062651at2759"/>
<keyword evidence="7" id="KW-1185">Reference proteome</keyword>
<dbReference type="InterPro" id="IPR000719">
    <property type="entry name" value="Prot_kinase_dom"/>
</dbReference>
<dbReference type="Proteomes" id="UP000241587">
    <property type="component" value="Unassembled WGS sequence"/>
</dbReference>
<keyword evidence="3" id="KW-0418">Kinase</keyword>
<name>A0A2T4H0K9_FUSCU</name>
<organism evidence="6 7">
    <name type="scientific">Fusarium culmorum</name>
    <dbReference type="NCBI Taxonomy" id="5516"/>
    <lineage>
        <taxon>Eukaryota</taxon>
        <taxon>Fungi</taxon>
        <taxon>Dikarya</taxon>
        <taxon>Ascomycota</taxon>
        <taxon>Pezizomycotina</taxon>
        <taxon>Sordariomycetes</taxon>
        <taxon>Hypocreomycetidae</taxon>
        <taxon>Hypocreales</taxon>
        <taxon>Nectriaceae</taxon>
        <taxon>Fusarium</taxon>
    </lineage>
</organism>
<evidence type="ECO:0000256" key="1">
    <source>
        <dbReference type="ARBA" id="ARBA00022679"/>
    </source>
</evidence>
<dbReference type="PROSITE" id="PS50011">
    <property type="entry name" value="PROTEIN_KINASE_DOM"/>
    <property type="match status" value="1"/>
</dbReference>
<dbReference type="EMBL" id="PVEM01000003">
    <property type="protein sequence ID" value="PTD09327.1"/>
    <property type="molecule type" value="Genomic_DNA"/>
</dbReference>
<dbReference type="SUPFAM" id="SSF56112">
    <property type="entry name" value="Protein kinase-like (PK-like)"/>
    <property type="match status" value="1"/>
</dbReference>
<dbReference type="OMA" id="MWMLLRQ"/>
<gene>
    <name evidence="6" type="ORF">FCULG_00007550</name>
</gene>
<feature type="domain" description="Protein kinase" evidence="5">
    <location>
        <begin position="157"/>
        <end position="466"/>
    </location>
</feature>
<reference evidence="6 7" key="1">
    <citation type="submission" date="2018-02" db="EMBL/GenBank/DDBJ databases">
        <title>Fusarium culmorum secondary metabolites in fungal-bacterial-plant interactions.</title>
        <authorList>
            <person name="Schmidt R."/>
        </authorList>
    </citation>
    <scope>NUCLEOTIDE SEQUENCE [LARGE SCALE GENOMIC DNA]</scope>
    <source>
        <strain evidence="6 7">PV</strain>
    </source>
</reference>
<dbReference type="Gene3D" id="1.10.510.10">
    <property type="entry name" value="Transferase(Phosphotransferase) domain 1"/>
    <property type="match status" value="1"/>
</dbReference>
<evidence type="ECO:0000256" key="3">
    <source>
        <dbReference type="ARBA" id="ARBA00022777"/>
    </source>
</evidence>